<feature type="transmembrane region" description="Helical" evidence="1">
    <location>
        <begin position="79"/>
        <end position="107"/>
    </location>
</feature>
<keyword evidence="1" id="KW-0812">Transmembrane</keyword>
<evidence type="ECO:0000313" key="2">
    <source>
        <dbReference type="EMBL" id="CAI5453209.1"/>
    </source>
</evidence>
<feature type="transmembrane region" description="Helical" evidence="1">
    <location>
        <begin position="37"/>
        <end position="58"/>
    </location>
</feature>
<feature type="transmembrane region" description="Helical" evidence="1">
    <location>
        <begin position="113"/>
        <end position="137"/>
    </location>
</feature>
<evidence type="ECO:0000313" key="3">
    <source>
        <dbReference type="Proteomes" id="UP001152747"/>
    </source>
</evidence>
<feature type="transmembrane region" description="Helical" evidence="1">
    <location>
        <begin position="12"/>
        <end position="31"/>
    </location>
</feature>
<accession>A0A9P1IZV6</accession>
<evidence type="ECO:0008006" key="4">
    <source>
        <dbReference type="Google" id="ProtNLM"/>
    </source>
</evidence>
<keyword evidence="3" id="KW-1185">Reference proteome</keyword>
<dbReference type="SUPFAM" id="SSF81321">
    <property type="entry name" value="Family A G protein-coupled receptor-like"/>
    <property type="match status" value="1"/>
</dbReference>
<keyword evidence="1" id="KW-0472">Membrane</keyword>
<dbReference type="AlphaFoldDB" id="A0A9P1IZV6"/>
<dbReference type="EMBL" id="CANHGI010000005">
    <property type="protein sequence ID" value="CAI5453209.1"/>
    <property type="molecule type" value="Genomic_DNA"/>
</dbReference>
<evidence type="ECO:0000256" key="1">
    <source>
        <dbReference type="SAM" id="Phobius"/>
    </source>
</evidence>
<comment type="caution">
    <text evidence="2">The sequence shown here is derived from an EMBL/GenBank/DDBJ whole genome shotgun (WGS) entry which is preliminary data.</text>
</comment>
<organism evidence="2 3">
    <name type="scientific">Caenorhabditis angaria</name>
    <dbReference type="NCBI Taxonomy" id="860376"/>
    <lineage>
        <taxon>Eukaryota</taxon>
        <taxon>Metazoa</taxon>
        <taxon>Ecdysozoa</taxon>
        <taxon>Nematoda</taxon>
        <taxon>Chromadorea</taxon>
        <taxon>Rhabditida</taxon>
        <taxon>Rhabditina</taxon>
        <taxon>Rhabditomorpha</taxon>
        <taxon>Rhabditoidea</taxon>
        <taxon>Rhabditidae</taxon>
        <taxon>Peloderinae</taxon>
        <taxon>Caenorhabditis</taxon>
    </lineage>
</organism>
<dbReference type="InterPro" id="IPR019429">
    <property type="entry name" value="7TM_GPCR_serpentine_rcpt_Sri"/>
</dbReference>
<gene>
    <name evidence="2" type="ORF">CAMP_LOCUS15846</name>
</gene>
<keyword evidence="1" id="KW-1133">Transmembrane helix</keyword>
<name>A0A9P1IZV6_9PELO</name>
<proteinExistence type="predicted"/>
<dbReference type="Pfam" id="PF10327">
    <property type="entry name" value="7TM_GPCR_Sri"/>
    <property type="match status" value="1"/>
</dbReference>
<dbReference type="Proteomes" id="UP001152747">
    <property type="component" value="Unassembled WGS sequence"/>
</dbReference>
<protein>
    <recommendedName>
        <fullName evidence="4">7TM GPCR serpentine receptor class x (Srx) domain-containing protein</fullName>
    </recommendedName>
</protein>
<reference evidence="2" key="1">
    <citation type="submission" date="2022-11" db="EMBL/GenBank/DDBJ databases">
        <authorList>
            <person name="Kikuchi T."/>
        </authorList>
    </citation>
    <scope>NUCLEOTIDE SEQUENCE</scope>
    <source>
        <strain evidence="2">PS1010</strain>
    </source>
</reference>
<sequence>MILIAFMINEYPNYIHIQYLYGIYIFANPIIIKYSVIFLGVLYSIGTLIYVFLGYQIFSKVKSQQNKMSRSQKNYQKRVFVELTVQTLLKICSICIYGLWWIVLYILAPIGNVTYITIFCHCTFVGGSIPGAIYMIWKHPTYLKNFKKMIVCKNVLNTDRIFIRSSVIQ</sequence>